<feature type="transmembrane region" description="Helical" evidence="1">
    <location>
        <begin position="126"/>
        <end position="146"/>
    </location>
</feature>
<keyword evidence="1" id="KW-0812">Transmembrane</keyword>
<dbReference type="AlphaFoldDB" id="A0A0K9FBX9"/>
<gene>
    <name evidence="2" type="ORF">ACZ11_07835</name>
</gene>
<accession>A0A0K9FBX9</accession>
<proteinExistence type="predicted"/>
<dbReference type="EMBL" id="LFXJ01000005">
    <property type="protein sequence ID" value="KMY32064.1"/>
    <property type="molecule type" value="Genomic_DNA"/>
</dbReference>
<dbReference type="Proteomes" id="UP000037326">
    <property type="component" value="Unassembled WGS sequence"/>
</dbReference>
<feature type="transmembrane region" description="Helical" evidence="1">
    <location>
        <begin position="57"/>
        <end position="74"/>
    </location>
</feature>
<dbReference type="PATRIC" id="fig|582475.4.peg.1085"/>
<name>A0A0K9FBX9_9BACI</name>
<sequence>MFNNLGMSFLWMLLAYTVATLVVFIHMLISNKSFGVQNAKQAGTTFLKSPVYVKSRPYQVLYNVLIFPIFLWLYSKWIDTDNIKEFMLNTVIQWTILSIIIDYISWVLIPHKFRLTHKEFYIDYQPYITLIYVAIFVSHYIVGFFIS</sequence>
<organism evidence="2 3">
    <name type="scientific">Lysinibacillus xylanilyticus</name>
    <dbReference type="NCBI Taxonomy" id="582475"/>
    <lineage>
        <taxon>Bacteria</taxon>
        <taxon>Bacillati</taxon>
        <taxon>Bacillota</taxon>
        <taxon>Bacilli</taxon>
        <taxon>Bacillales</taxon>
        <taxon>Bacillaceae</taxon>
        <taxon>Lysinibacillus</taxon>
    </lineage>
</organism>
<dbReference type="OrthoDB" id="2003298at2"/>
<protein>
    <submittedName>
        <fullName evidence="2">Uncharacterized protein</fullName>
    </submittedName>
</protein>
<keyword evidence="1" id="KW-0472">Membrane</keyword>
<feature type="transmembrane region" description="Helical" evidence="1">
    <location>
        <begin position="86"/>
        <end position="106"/>
    </location>
</feature>
<evidence type="ECO:0000313" key="2">
    <source>
        <dbReference type="EMBL" id="KMY32064.1"/>
    </source>
</evidence>
<reference evidence="3" key="1">
    <citation type="submission" date="2015-07" db="EMBL/GenBank/DDBJ databases">
        <authorList>
            <consortium name="Consortium for Microbial Forensics and Genomics (microFORGE)"/>
            <person name="Knight B.M."/>
            <person name="Roberts D.P."/>
            <person name="Lin D."/>
            <person name="Hari K."/>
            <person name="Fletcher J."/>
            <person name="Melcher U."/>
            <person name="Blagden T."/>
            <person name="Winegar R.A."/>
        </authorList>
    </citation>
    <scope>NUCLEOTIDE SEQUENCE [LARGE SCALE GENOMIC DNA]</scope>
    <source>
        <strain evidence="3">DSM 23493</strain>
    </source>
</reference>
<dbReference type="RefSeq" id="WP_049665086.1">
    <property type="nucleotide sequence ID" value="NZ_LFXJ01000005.1"/>
</dbReference>
<evidence type="ECO:0000313" key="3">
    <source>
        <dbReference type="Proteomes" id="UP000037326"/>
    </source>
</evidence>
<evidence type="ECO:0000256" key="1">
    <source>
        <dbReference type="SAM" id="Phobius"/>
    </source>
</evidence>
<comment type="caution">
    <text evidence="2">The sequence shown here is derived from an EMBL/GenBank/DDBJ whole genome shotgun (WGS) entry which is preliminary data.</text>
</comment>
<keyword evidence="1" id="KW-1133">Transmembrane helix</keyword>
<dbReference type="GeneID" id="96598173"/>
<feature type="transmembrane region" description="Helical" evidence="1">
    <location>
        <begin position="9"/>
        <end position="29"/>
    </location>
</feature>